<organism evidence="3 4">
    <name type="scientific">Candidatus Merdimorpha stercoravium</name>
    <dbReference type="NCBI Taxonomy" id="2840863"/>
    <lineage>
        <taxon>Bacteria</taxon>
        <taxon>Pseudomonadati</taxon>
        <taxon>Bacteroidota</taxon>
        <taxon>Flavobacteriia</taxon>
        <taxon>Flavobacteriales</taxon>
        <taxon>Candidatus Merdimorpha</taxon>
    </lineage>
</organism>
<reference evidence="3" key="2">
    <citation type="journal article" date="2021" name="PeerJ">
        <title>Extensive microbial diversity within the chicken gut microbiome revealed by metagenomics and culture.</title>
        <authorList>
            <person name="Gilroy R."/>
            <person name="Ravi A."/>
            <person name="Getino M."/>
            <person name="Pursley I."/>
            <person name="Horton D.L."/>
            <person name="Alikhan N.F."/>
            <person name="Baker D."/>
            <person name="Gharbi K."/>
            <person name="Hall N."/>
            <person name="Watson M."/>
            <person name="Adriaenssens E.M."/>
            <person name="Foster-Nyarko E."/>
            <person name="Jarju S."/>
            <person name="Secka A."/>
            <person name="Antonio M."/>
            <person name="Oren A."/>
            <person name="Chaudhuri R.R."/>
            <person name="La Ragione R."/>
            <person name="Hildebrand F."/>
            <person name="Pallen M.J."/>
        </authorList>
    </citation>
    <scope>NUCLEOTIDE SEQUENCE</scope>
    <source>
        <strain evidence="3">1383</strain>
    </source>
</reference>
<evidence type="ECO:0000259" key="2">
    <source>
        <dbReference type="Pfam" id="PF00156"/>
    </source>
</evidence>
<dbReference type="AlphaFoldDB" id="A0A9D1HA93"/>
<dbReference type="InterPro" id="IPR051910">
    <property type="entry name" value="ComF/GntX_DNA_util-trans"/>
</dbReference>
<gene>
    <name evidence="3" type="ORF">IAC44_00290</name>
</gene>
<dbReference type="Pfam" id="PF00156">
    <property type="entry name" value="Pribosyltran"/>
    <property type="match status" value="1"/>
</dbReference>
<dbReference type="Gene3D" id="3.40.50.2020">
    <property type="match status" value="1"/>
</dbReference>
<evidence type="ECO:0000313" key="4">
    <source>
        <dbReference type="Proteomes" id="UP000824161"/>
    </source>
</evidence>
<sequence length="238" mass="25577">MDPLQALRKTLSQLCADVMSVVAPPVCPVCGAVLVRGEEHLCAGCLSRLERTGYASVPGNPMEQRLERLLGKHVPALALSVYTHGEVSGRMVAAFKYGGARTLAVYAGELLGEALQASGRFEGYHALVPVPLHPSRQRSRGYNQAAELCRGMQHTCGIPVEELLVRTRATRQQASLGRQARLQNLQHVFAVRKGAHVQNGRYILVDDVFTTGMTSATAVDALYRAGAREVAVACLCAG</sequence>
<dbReference type="PANTHER" id="PTHR47505">
    <property type="entry name" value="DNA UTILIZATION PROTEIN YHGH"/>
    <property type="match status" value="1"/>
</dbReference>
<proteinExistence type="inferred from homology"/>
<dbReference type="PANTHER" id="PTHR47505:SF1">
    <property type="entry name" value="DNA UTILIZATION PROTEIN YHGH"/>
    <property type="match status" value="1"/>
</dbReference>
<feature type="domain" description="Phosphoribosyltransferase" evidence="2">
    <location>
        <begin position="141"/>
        <end position="237"/>
    </location>
</feature>
<evidence type="ECO:0000256" key="1">
    <source>
        <dbReference type="ARBA" id="ARBA00008007"/>
    </source>
</evidence>
<evidence type="ECO:0000313" key="3">
    <source>
        <dbReference type="EMBL" id="HIT97257.1"/>
    </source>
</evidence>
<dbReference type="InterPro" id="IPR000836">
    <property type="entry name" value="PRTase_dom"/>
</dbReference>
<dbReference type="EMBL" id="DVLY01000005">
    <property type="protein sequence ID" value="HIT97257.1"/>
    <property type="molecule type" value="Genomic_DNA"/>
</dbReference>
<protein>
    <submittedName>
        <fullName evidence="3">ComF family protein</fullName>
    </submittedName>
</protein>
<dbReference type="Proteomes" id="UP000824161">
    <property type="component" value="Unassembled WGS sequence"/>
</dbReference>
<name>A0A9D1HA93_9FLAO</name>
<dbReference type="SUPFAM" id="SSF53271">
    <property type="entry name" value="PRTase-like"/>
    <property type="match status" value="1"/>
</dbReference>
<comment type="caution">
    <text evidence="3">The sequence shown here is derived from an EMBL/GenBank/DDBJ whole genome shotgun (WGS) entry which is preliminary data.</text>
</comment>
<accession>A0A9D1HA93</accession>
<comment type="similarity">
    <text evidence="1">Belongs to the ComF/GntX family.</text>
</comment>
<dbReference type="InterPro" id="IPR029057">
    <property type="entry name" value="PRTase-like"/>
</dbReference>
<reference evidence="3" key="1">
    <citation type="submission" date="2020-10" db="EMBL/GenBank/DDBJ databases">
        <authorList>
            <person name="Gilroy R."/>
        </authorList>
    </citation>
    <scope>NUCLEOTIDE SEQUENCE</scope>
    <source>
        <strain evidence="3">1383</strain>
    </source>
</reference>
<dbReference type="CDD" id="cd06223">
    <property type="entry name" value="PRTases_typeI"/>
    <property type="match status" value="1"/>
</dbReference>